<dbReference type="PANTHER" id="PTHR42834">
    <property type="entry name" value="ENDONUCLEASE/EXONUCLEASE/PHOSPHATASE FAMILY PROTEIN (AFU_ORTHOLOGUE AFUA_3G09210)"/>
    <property type="match status" value="1"/>
</dbReference>
<evidence type="ECO:0000259" key="1">
    <source>
        <dbReference type="Pfam" id="PF19580"/>
    </source>
</evidence>
<dbReference type="Pfam" id="PF19580">
    <property type="entry name" value="Exo_endo_phos_3"/>
    <property type="match status" value="1"/>
</dbReference>
<dbReference type="AlphaFoldDB" id="A0A495EDI2"/>
<evidence type="ECO:0000313" key="2">
    <source>
        <dbReference type="EMBL" id="RKR14679.1"/>
    </source>
</evidence>
<gene>
    <name evidence="2" type="ORF">CLV91_0757</name>
</gene>
<feature type="domain" description="Endonuclease/exonuclease/phosphatase" evidence="1">
    <location>
        <begin position="10"/>
        <end position="316"/>
    </location>
</feature>
<sequence>MKDKNQELYTIAFYNVENLFDTVDGEHTLDDDFTPKGFKKWTNKRYTKKLSKLATVISKIGYDTINKPPVLVGIAEVENEEVVKELLHTEPLKDIGYDFVHYDSPDERGIDTGLLFLKDNFEVLHSEAIPLLIDSLKGVRDTTRDILYVKGKLNGEIVHIFVNHWPSRRDGSTSTDYKRIEAANTIRKFMGTIEEEELDPNYIIMGDFNDNPTSESIQTLVKDSTLYNPMEKLHAPNHRGSTSYRKNWSLFDQIIISHNFFNYKKDTHSFADADIFDDTFLTEYKGKFKGSPYRTYAGKKYIGGYSDHFPVYIQLKFNS</sequence>
<reference evidence="2 3" key="1">
    <citation type="submission" date="2018-10" db="EMBL/GenBank/DDBJ databases">
        <title>Genomic Encyclopedia of Archaeal and Bacterial Type Strains, Phase II (KMG-II): from individual species to whole genera.</title>
        <authorList>
            <person name="Goeker M."/>
        </authorList>
    </citation>
    <scope>NUCLEOTIDE SEQUENCE [LARGE SCALE GENOMIC DNA]</scope>
    <source>
        <strain evidence="2 3">DSM 25230</strain>
    </source>
</reference>
<organism evidence="2 3">
    <name type="scientific">Maribacter vaceletii</name>
    <dbReference type="NCBI Taxonomy" id="1206816"/>
    <lineage>
        <taxon>Bacteria</taxon>
        <taxon>Pseudomonadati</taxon>
        <taxon>Bacteroidota</taxon>
        <taxon>Flavobacteriia</taxon>
        <taxon>Flavobacteriales</taxon>
        <taxon>Flavobacteriaceae</taxon>
        <taxon>Maribacter</taxon>
    </lineage>
</organism>
<proteinExistence type="predicted"/>
<dbReference type="GO" id="GO:0003824">
    <property type="term" value="F:catalytic activity"/>
    <property type="evidence" value="ECO:0007669"/>
    <property type="project" value="InterPro"/>
</dbReference>
<evidence type="ECO:0000313" key="3">
    <source>
        <dbReference type="Proteomes" id="UP000269412"/>
    </source>
</evidence>
<dbReference type="OrthoDB" id="9802724at2"/>
<dbReference type="SUPFAM" id="SSF56219">
    <property type="entry name" value="DNase I-like"/>
    <property type="match status" value="1"/>
</dbReference>
<dbReference type="PANTHER" id="PTHR42834:SF1">
    <property type="entry name" value="ENDONUCLEASE_EXONUCLEASE_PHOSPHATASE FAMILY PROTEIN (AFU_ORTHOLOGUE AFUA_3G09210)"/>
    <property type="match status" value="1"/>
</dbReference>
<protein>
    <recommendedName>
        <fullName evidence="1">Endonuclease/exonuclease/phosphatase domain-containing protein</fullName>
    </recommendedName>
</protein>
<keyword evidence="3" id="KW-1185">Reference proteome</keyword>
<dbReference type="Proteomes" id="UP000269412">
    <property type="component" value="Unassembled WGS sequence"/>
</dbReference>
<accession>A0A495EDI2</accession>
<dbReference type="Gene3D" id="3.60.10.10">
    <property type="entry name" value="Endonuclease/exonuclease/phosphatase"/>
    <property type="match status" value="1"/>
</dbReference>
<dbReference type="InterPro" id="IPR005135">
    <property type="entry name" value="Endo/exonuclease/phosphatase"/>
</dbReference>
<dbReference type="RefSeq" id="WP_121064108.1">
    <property type="nucleotide sequence ID" value="NZ_RBIQ01000007.1"/>
</dbReference>
<name>A0A495EDI2_9FLAO</name>
<dbReference type="EMBL" id="RBIQ01000007">
    <property type="protein sequence ID" value="RKR14679.1"/>
    <property type="molecule type" value="Genomic_DNA"/>
</dbReference>
<dbReference type="InterPro" id="IPR036691">
    <property type="entry name" value="Endo/exonu/phosph_ase_sf"/>
</dbReference>
<comment type="caution">
    <text evidence="2">The sequence shown here is derived from an EMBL/GenBank/DDBJ whole genome shotgun (WGS) entry which is preliminary data.</text>
</comment>